<evidence type="ECO:0000256" key="1">
    <source>
        <dbReference type="ARBA" id="ARBA00000900"/>
    </source>
</evidence>
<comment type="catalytic activity">
    <reaction evidence="1 16">
        <text>S-ubiquitinyl-[E2 ubiquitin-conjugating enzyme]-L-cysteine + [acceptor protein]-L-lysine = [E2 ubiquitin-conjugating enzyme]-L-cysteine + N(6)-ubiquitinyl-[acceptor protein]-L-lysine.</text>
        <dbReference type="EC" id="2.3.2.27"/>
    </reaction>
</comment>
<evidence type="ECO:0000256" key="6">
    <source>
        <dbReference type="ARBA" id="ARBA00017157"/>
    </source>
</evidence>
<evidence type="ECO:0000256" key="12">
    <source>
        <dbReference type="ARBA" id="ARBA00022786"/>
    </source>
</evidence>
<dbReference type="InterPro" id="IPR013083">
    <property type="entry name" value="Znf_RING/FYVE/PHD"/>
</dbReference>
<evidence type="ECO:0000256" key="10">
    <source>
        <dbReference type="ARBA" id="ARBA00022737"/>
    </source>
</evidence>
<dbReference type="InterPro" id="IPR039804">
    <property type="entry name" value="RING-CH-C4HC3_LTN1"/>
</dbReference>
<dbReference type="GO" id="GO:0072344">
    <property type="term" value="P:rescue of stalled ribosome"/>
    <property type="evidence" value="ECO:0007669"/>
    <property type="project" value="UniProtKB-UniRule"/>
</dbReference>
<dbReference type="HOGENOM" id="CLU_000471_0_0_1"/>
<dbReference type="GO" id="GO:0061630">
    <property type="term" value="F:ubiquitin protein ligase activity"/>
    <property type="evidence" value="ECO:0007669"/>
    <property type="project" value="UniProtKB-UniRule"/>
</dbReference>
<evidence type="ECO:0000256" key="3">
    <source>
        <dbReference type="ARBA" id="ARBA00004906"/>
    </source>
</evidence>
<feature type="domain" description="RING-type" evidence="17">
    <location>
        <begin position="1284"/>
        <end position="1330"/>
    </location>
</feature>
<comment type="function">
    <text evidence="16">E3 ubiquitin-protein ligase. Component of the ribosome quality control complex (RQC), a ribosome-associated complex that mediates ubiquitination and extraction of incompletely synthesized nascent chains for proteasomal degradation.</text>
</comment>
<keyword evidence="11 15" id="KW-0863">Zinc-finger</keyword>
<evidence type="ECO:0000256" key="4">
    <source>
        <dbReference type="ARBA" id="ARBA00007997"/>
    </source>
</evidence>
<keyword evidence="7" id="KW-0963">Cytoplasm</keyword>
<dbReference type="VEuPathDB" id="FungiDB:CTRG_00005"/>
<dbReference type="GO" id="GO:1990112">
    <property type="term" value="C:RQC complex"/>
    <property type="evidence" value="ECO:0007669"/>
    <property type="project" value="UniProtKB-UniRule"/>
</dbReference>
<protein>
    <recommendedName>
        <fullName evidence="6 16">E3 ubiquitin-protein ligase listerin</fullName>
        <ecNumber evidence="5 16">2.3.2.27</ecNumber>
    </recommendedName>
    <alternativeName>
        <fullName evidence="16">RING-type E3 ubiquitin transferase listerin</fullName>
    </alternativeName>
</protein>
<dbReference type="EMBL" id="GG692395">
    <property type="protein sequence ID" value="EER35266.1"/>
    <property type="molecule type" value="Genomic_DNA"/>
</dbReference>
<dbReference type="Pfam" id="PF22999">
    <property type="entry name" value="LTN1_E3_ligase_6th"/>
    <property type="match status" value="1"/>
</dbReference>
<dbReference type="GO" id="GO:1990116">
    <property type="term" value="P:ribosome-associated ubiquitin-dependent protein catabolic process"/>
    <property type="evidence" value="ECO:0007669"/>
    <property type="project" value="UniProtKB-UniRule"/>
</dbReference>
<keyword evidence="10" id="KW-0677">Repeat</keyword>
<evidence type="ECO:0000256" key="14">
    <source>
        <dbReference type="ARBA" id="ARBA00055150"/>
    </source>
</evidence>
<dbReference type="eggNOG" id="KOG0803">
    <property type="taxonomic scope" value="Eukaryota"/>
</dbReference>
<organism evidence="18 19">
    <name type="scientific">Candida tropicalis (strain ATCC MYA-3404 / T1)</name>
    <name type="common">Yeast</name>
    <dbReference type="NCBI Taxonomy" id="294747"/>
    <lineage>
        <taxon>Eukaryota</taxon>
        <taxon>Fungi</taxon>
        <taxon>Dikarya</taxon>
        <taxon>Ascomycota</taxon>
        <taxon>Saccharomycotina</taxon>
        <taxon>Pichiomycetes</taxon>
        <taxon>Debaryomycetaceae</taxon>
        <taxon>Candida/Lodderomyces clade</taxon>
        <taxon>Candida</taxon>
    </lineage>
</organism>
<keyword evidence="13 16" id="KW-0862">Zinc</keyword>
<dbReference type="InterPro" id="IPR001841">
    <property type="entry name" value="Znf_RING"/>
</dbReference>
<comment type="similarity">
    <text evidence="4 16">Belongs to the LTN1 family.</text>
</comment>
<evidence type="ECO:0000256" key="8">
    <source>
        <dbReference type="ARBA" id="ARBA00022679"/>
    </source>
</evidence>
<evidence type="ECO:0000256" key="5">
    <source>
        <dbReference type="ARBA" id="ARBA00012483"/>
    </source>
</evidence>
<evidence type="ECO:0000256" key="7">
    <source>
        <dbReference type="ARBA" id="ARBA00022490"/>
    </source>
</evidence>
<dbReference type="GO" id="GO:0043023">
    <property type="term" value="F:ribosomal large subunit binding"/>
    <property type="evidence" value="ECO:0007669"/>
    <property type="project" value="TreeGrafter"/>
</dbReference>
<dbReference type="GO" id="GO:0005829">
    <property type="term" value="C:cytosol"/>
    <property type="evidence" value="ECO:0007669"/>
    <property type="project" value="UniProtKB-SubCell"/>
</dbReference>
<keyword evidence="12 16" id="KW-0833">Ubl conjugation pathway</keyword>
<dbReference type="PROSITE" id="PS50089">
    <property type="entry name" value="ZF_RING_2"/>
    <property type="match status" value="1"/>
</dbReference>
<dbReference type="Pfam" id="PF13639">
    <property type="entry name" value="zf-RING_2"/>
    <property type="match status" value="1"/>
</dbReference>
<dbReference type="CDD" id="cd16491">
    <property type="entry name" value="RING-CH-C4HC3_LTN1"/>
    <property type="match status" value="1"/>
</dbReference>
<dbReference type="InterPro" id="IPR054478">
    <property type="entry name" value="LTN1_UBC"/>
</dbReference>
<evidence type="ECO:0000313" key="18">
    <source>
        <dbReference type="EMBL" id="EER35266.1"/>
    </source>
</evidence>
<dbReference type="GO" id="GO:0008270">
    <property type="term" value="F:zinc ion binding"/>
    <property type="evidence" value="ECO:0007669"/>
    <property type="project" value="UniProtKB-KW"/>
</dbReference>
<proteinExistence type="inferred from homology"/>
<dbReference type="SUPFAM" id="SSF57850">
    <property type="entry name" value="RING/U-box"/>
    <property type="match status" value="1"/>
</dbReference>
<comment type="pathway">
    <text evidence="3 16">Protein modification; protein ubiquitination.</text>
</comment>
<dbReference type="OrthoDB" id="6108at2759"/>
<dbReference type="Pfam" id="PF23009">
    <property type="entry name" value="UBC_like"/>
    <property type="match status" value="1"/>
</dbReference>
<dbReference type="RefSeq" id="XP_002545224.1">
    <property type="nucleotide sequence ID" value="XM_002545178.1"/>
</dbReference>
<dbReference type="Gene3D" id="3.30.40.10">
    <property type="entry name" value="Zinc/RING finger domain, C3HC4 (zinc finger)"/>
    <property type="match status" value="1"/>
</dbReference>
<evidence type="ECO:0000256" key="16">
    <source>
        <dbReference type="RuleBase" id="RU367090"/>
    </source>
</evidence>
<dbReference type="SMART" id="SM01197">
    <property type="entry name" value="FANCL_C"/>
    <property type="match status" value="1"/>
</dbReference>
<sequence>MSLDHMGDLGYNDFPVSLNYITALPDVSLIPNPDIVVIFKSLSKKDPKTKEKALQELLGVTDVEDMTIISWIQMYPKLALDNSRVVRSLCHQIQERFLSIVGGKAFSKYLKSSLPIWLMGLYDTDKSVSSTAFKTLSSTFDSEKLEKTWMIFKEQIINLIATIINIETEETLSDKRYTNESEMTMKYNRALIGAINMLAKYPLEQVNVLNSDQVWDHMRTDDLALLRTLLSLIISMPNEAMESLYKLISKKFFKIKLKSSQPIIYSNVILQFWQSILKMTMFGIDHKLKKNFWDYGGSKASSKFYEYFKVGSCNSSGKYYELVKQVFIQLKEMNMVIDFTSQEEFDFIIGVLIKESRFKAAALDCIFTVIECFQVNTNFSTILTKVLQFMPRDNSEVLKVLSDNYKEDMKDCFVIEKPDQAIMGNYFKVLRSVGLTDVLEDIVRSAVEEASFDIIALYIQQESHPIPEVQEFLSELPSYLEEDHIDPVLNLFFTAKSAEIPVNDFFFKLSIVKPDLVDSFLQKLDLAVNKQDHPDIYSYLVEVSKRGVNETVIRLCKDKDILSNMDLTVDIINKYNLLSTIIDQDISSVMQSAWSSLNQQFLFELKQHQDKYVTSMMRYLKSTTTETDLSDFYEFVKDGPLPNFDEELQRSMEQIDKSTVAVSNPLASMVYLCHSTPGSINDFIPVIGNLLTHESNVSQLMLLVREYIADYLLIKENPSEPVVDVLSKLEGRIAVHFNQYTFAELIDSEGPLQSCFVLAEGNDVQAFYAARIIKRALENSVESESVLDYEIKTSLVKTPLKFAGIINGVLKFITKYDRLKNYIFSEILSVKKEEQIMSDGLTWVSLCLAFMQTGESSFPIHKLTMVFNLMNDWLDSTLAYDDEFIDMRVQLVRFLGYINQSDLPDVYYELTEKLIENNLEIIQLQPERLDLLYYTLKFIKQGFDQELLDIFLDFTPKENQASVLVQDTLHRALQRREVKPRKEQVMEIFSKSKSVDTQRMCAWYLFKIILADQSDFVVEYQLSKDDKQAEISSGFMNMINDKNFDITRYLWTWYLIFSHFEDVTLKIKSDYVNQISHDLLILLDFIFDYLQFDEKFFSTLIVGEENIIPQYDLIETSKSEPLDYELKYLAVNIYYKCVQYCGSQVQLWFKEIRDKQFKNKVEKFTINYVSPILISHVLDQVTKEKDRIQGSDENMKIKVNLVAKEIRLTYLIDDQKMEMVVRVPSNYPLDNVTVDGPLRLGVKENQWKAWLLASRRVISFGSIVEAIELFCKNVNLHFSGFEDCAICYSILHQDTSLPSKTCPTCSNKFHAACLYKWFKSSGSATCPLCRSAFNFKK</sequence>
<evidence type="ECO:0000256" key="2">
    <source>
        <dbReference type="ARBA" id="ARBA00004514"/>
    </source>
</evidence>
<dbReference type="UniPathway" id="UPA00143"/>
<name>C5M1R6_CANTT</name>
<evidence type="ECO:0000256" key="9">
    <source>
        <dbReference type="ARBA" id="ARBA00022723"/>
    </source>
</evidence>
<reference evidence="18 19" key="1">
    <citation type="journal article" date="2009" name="Nature">
        <title>Evolution of pathogenicity and sexual reproduction in eight Candida genomes.</title>
        <authorList>
            <person name="Butler G."/>
            <person name="Rasmussen M.D."/>
            <person name="Lin M.F."/>
            <person name="Santos M.A."/>
            <person name="Sakthikumar S."/>
            <person name="Munro C.A."/>
            <person name="Rheinbay E."/>
            <person name="Grabherr M."/>
            <person name="Forche A."/>
            <person name="Reedy J.L."/>
            <person name="Agrafioti I."/>
            <person name="Arnaud M.B."/>
            <person name="Bates S."/>
            <person name="Brown A.J."/>
            <person name="Brunke S."/>
            <person name="Costanzo M.C."/>
            <person name="Fitzpatrick D.A."/>
            <person name="de Groot P.W."/>
            <person name="Harris D."/>
            <person name="Hoyer L.L."/>
            <person name="Hube B."/>
            <person name="Klis F.M."/>
            <person name="Kodira C."/>
            <person name="Lennard N."/>
            <person name="Logue M.E."/>
            <person name="Martin R."/>
            <person name="Neiman A.M."/>
            <person name="Nikolaou E."/>
            <person name="Quail M.A."/>
            <person name="Quinn J."/>
            <person name="Santos M.C."/>
            <person name="Schmitzberger F.F."/>
            <person name="Sherlock G."/>
            <person name="Shah P."/>
            <person name="Silverstein K.A."/>
            <person name="Skrzypek M.S."/>
            <person name="Soll D."/>
            <person name="Staggs R."/>
            <person name="Stansfield I."/>
            <person name="Stumpf M.P."/>
            <person name="Sudbery P.E."/>
            <person name="Srikantha T."/>
            <person name="Zeng Q."/>
            <person name="Berman J."/>
            <person name="Berriman M."/>
            <person name="Heitman J."/>
            <person name="Gow N.A."/>
            <person name="Lorenz M.C."/>
            <person name="Birren B.W."/>
            <person name="Kellis M."/>
            <person name="Cuomo C.A."/>
        </authorList>
    </citation>
    <scope>NUCLEOTIDE SEQUENCE [LARGE SCALE GENOMIC DNA]</scope>
    <source>
        <strain evidence="19">ATCC MYA-3404 / T1</strain>
    </source>
</reference>
<accession>C5M1R6</accession>
<keyword evidence="19" id="KW-1185">Reference proteome</keyword>
<evidence type="ECO:0000256" key="15">
    <source>
        <dbReference type="PROSITE-ProRule" id="PRU00175"/>
    </source>
</evidence>
<dbReference type="PANTHER" id="PTHR12389:SF0">
    <property type="entry name" value="E3 UBIQUITIN-PROTEIN LIGASE LISTERIN"/>
    <property type="match status" value="1"/>
</dbReference>
<dbReference type="STRING" id="294747.C5M1R6"/>
<dbReference type="InterPro" id="IPR054476">
    <property type="entry name" value="Ltn1_N"/>
</dbReference>
<dbReference type="SMART" id="SM00744">
    <property type="entry name" value="RINGv"/>
    <property type="match status" value="1"/>
</dbReference>
<dbReference type="KEGG" id="ctp:CTRG_00005"/>
<dbReference type="InterPro" id="IPR039795">
    <property type="entry name" value="LTN1/Rkr1"/>
</dbReference>
<keyword evidence="9 16" id="KW-0479">Metal-binding</keyword>
<dbReference type="GeneID" id="8297229"/>
<comment type="subunit">
    <text evidence="16">Component of the ribosome quality control complex (RQC).</text>
</comment>
<dbReference type="FunFam" id="3.30.40.10:FF:000038">
    <property type="entry name" value="E3 ubiquitin-protein ligase listerin"/>
    <property type="match status" value="1"/>
</dbReference>
<gene>
    <name evidence="18" type="ORF">CTRG_00005</name>
</gene>
<evidence type="ECO:0000259" key="17">
    <source>
        <dbReference type="PROSITE" id="PS50089"/>
    </source>
</evidence>
<evidence type="ECO:0000313" key="19">
    <source>
        <dbReference type="Proteomes" id="UP000002037"/>
    </source>
</evidence>
<dbReference type="Pfam" id="PF22958">
    <property type="entry name" value="Ltn1_1st"/>
    <property type="match status" value="1"/>
</dbReference>
<evidence type="ECO:0000256" key="13">
    <source>
        <dbReference type="ARBA" id="ARBA00022833"/>
    </source>
</evidence>
<dbReference type="EC" id="2.3.2.27" evidence="5 16"/>
<comment type="function">
    <text evidence="14">E3 ubiquitin-protein ligase component of the ribosome quality control complex (RQC), a ribosome-associated complex that mediates ubiquitination and extraction of incompletely synthesized nascent chains for proteasomal degradation. Mediates ubiquitination of proteins derived from mRNAs lacking stop codons (non-stop proteins) and other translation arrest products induced by poly-lysine sequences and tandem rare codons. Ubiquitination leads to CDC48 recruitment for extraction and degradation of the incomplete translation product. May indirectly play a role in chromatin function and transcription.</text>
</comment>
<keyword evidence="8 16" id="KW-0808">Transferase</keyword>
<dbReference type="InterPro" id="IPR054477">
    <property type="entry name" value="LTN1_E3_ligase_6th"/>
</dbReference>
<dbReference type="PANTHER" id="PTHR12389">
    <property type="entry name" value="ZINC FINGER PROTEIN 294"/>
    <property type="match status" value="1"/>
</dbReference>
<comment type="subcellular location">
    <subcellularLocation>
        <location evidence="2">Cytoplasm</location>
        <location evidence="2">Cytosol</location>
    </subcellularLocation>
</comment>
<dbReference type="GO" id="GO:0016567">
    <property type="term" value="P:protein ubiquitination"/>
    <property type="evidence" value="ECO:0007669"/>
    <property type="project" value="UniProtKB-UniPathway"/>
</dbReference>
<evidence type="ECO:0000256" key="11">
    <source>
        <dbReference type="ARBA" id="ARBA00022771"/>
    </source>
</evidence>
<dbReference type="InterPro" id="IPR011016">
    <property type="entry name" value="Znf_RING-CH"/>
</dbReference>
<dbReference type="Proteomes" id="UP000002037">
    <property type="component" value="Unassembled WGS sequence"/>
</dbReference>